<dbReference type="Proteomes" id="UP000326780">
    <property type="component" value="Chromosome"/>
</dbReference>
<dbReference type="RefSeq" id="WP_153282208.1">
    <property type="nucleotide sequence ID" value="NZ_CP045644.1"/>
</dbReference>
<accession>A0A5Q0M4L7</accession>
<reference evidence="1 2" key="1">
    <citation type="submission" date="2019-10" db="EMBL/GenBank/DDBJ databases">
        <title>Complete genome sequence of Variovorax paradoxus 5C-2.</title>
        <authorList>
            <person name="Gogoleva N.E."/>
            <person name="Balkin A.S."/>
        </authorList>
    </citation>
    <scope>NUCLEOTIDE SEQUENCE [LARGE SCALE GENOMIC DNA]</scope>
    <source>
        <strain evidence="1 2">5C-2</strain>
    </source>
</reference>
<sequence length="72" mass="8411">MSICWRKRLASRKIARPSGNVPRKYRLRRRAPEGLLRENHSLHVASFVLCVFLSWRCASPWGTVRAEAVIRH</sequence>
<gene>
    <name evidence="1" type="ORF">GFK26_12345</name>
</gene>
<dbReference type="EMBL" id="CP045644">
    <property type="protein sequence ID" value="QFZ83494.1"/>
    <property type="molecule type" value="Genomic_DNA"/>
</dbReference>
<evidence type="ECO:0000313" key="2">
    <source>
        <dbReference type="Proteomes" id="UP000326780"/>
    </source>
</evidence>
<dbReference type="AlphaFoldDB" id="A0A5Q0M4L7"/>
<evidence type="ECO:0000313" key="1">
    <source>
        <dbReference type="EMBL" id="QFZ83494.1"/>
    </source>
</evidence>
<protein>
    <submittedName>
        <fullName evidence="1">Uncharacterized protein</fullName>
    </submittedName>
</protein>
<proteinExistence type="predicted"/>
<name>A0A5Q0M4L7_VARPD</name>
<organism evidence="1 2">
    <name type="scientific">Variovorax paradoxus</name>
    <dbReference type="NCBI Taxonomy" id="34073"/>
    <lineage>
        <taxon>Bacteria</taxon>
        <taxon>Pseudomonadati</taxon>
        <taxon>Pseudomonadota</taxon>
        <taxon>Betaproteobacteria</taxon>
        <taxon>Burkholderiales</taxon>
        <taxon>Comamonadaceae</taxon>
        <taxon>Variovorax</taxon>
    </lineage>
</organism>